<gene>
    <name evidence="8" type="ORF">NPX13_g3684</name>
</gene>
<reference evidence="8" key="1">
    <citation type="submission" date="2022-07" db="EMBL/GenBank/DDBJ databases">
        <title>Genome Sequence of Xylaria arbuscula.</title>
        <authorList>
            <person name="Buettner E."/>
        </authorList>
    </citation>
    <scope>NUCLEOTIDE SEQUENCE</scope>
    <source>
        <strain evidence="8">VT107</strain>
    </source>
</reference>
<feature type="region of interest" description="Disordered" evidence="5">
    <location>
        <begin position="1"/>
        <end position="25"/>
    </location>
</feature>
<sequence length="485" mass="52912">MPSRYLADTPKNHLLDDSQDTADGTTLPTSYSYAGNGGQNKIDGNLLNPGDFQQHDEALIHQDGLASPVLGFQRHFPPPPRSTREAPIPFPGKSSVWTATCGFCASQWQRNKGPIYVFTAQFFGALMNLIARLLELGEVDEKLHPMQLLFWRMLITSLLCSIYVVWKQIPHGVFGNPEIRWLLIARGFSGFFGIYGVWYSIKYLPLAEATVITFLAPNLAGYWCHIFLKDPYTRTEKLASLLALGGVILITKPTSLFSHAIEGEDAAQAAIGTINNTTMIETRDVGTAGAIVDAHTPTTAERLGAIGMSLLGVLGTSFAFTTLRAIGKRAHPLISVNYFSMFCVLITLSTLSLAPYLDIGQPDLRLGFPASPRQWGLLLLTTACGFAVQVLITKGLAAERSNRATAMTYTQMLFAAGFDRLVWGTELGWVSITGCAMIITGAVWVAVGKDGVVKATPAQDDVEARIEGIPMLRLEEHEDEDDDVV</sequence>
<evidence type="ECO:0000256" key="2">
    <source>
        <dbReference type="ARBA" id="ARBA00022692"/>
    </source>
</evidence>
<dbReference type="InterPro" id="IPR037185">
    <property type="entry name" value="EmrE-like"/>
</dbReference>
<evidence type="ECO:0000313" key="8">
    <source>
        <dbReference type="EMBL" id="KAJ3576485.1"/>
    </source>
</evidence>
<evidence type="ECO:0000256" key="3">
    <source>
        <dbReference type="ARBA" id="ARBA00022989"/>
    </source>
</evidence>
<feature type="transmembrane region" description="Helical" evidence="6">
    <location>
        <begin position="374"/>
        <end position="392"/>
    </location>
</feature>
<organism evidence="8 9">
    <name type="scientific">Xylaria arbuscula</name>
    <dbReference type="NCBI Taxonomy" id="114810"/>
    <lineage>
        <taxon>Eukaryota</taxon>
        <taxon>Fungi</taxon>
        <taxon>Dikarya</taxon>
        <taxon>Ascomycota</taxon>
        <taxon>Pezizomycotina</taxon>
        <taxon>Sordariomycetes</taxon>
        <taxon>Xylariomycetidae</taxon>
        <taxon>Xylariales</taxon>
        <taxon>Xylariaceae</taxon>
        <taxon>Xylaria</taxon>
    </lineage>
</organism>
<evidence type="ECO:0000256" key="6">
    <source>
        <dbReference type="SAM" id="Phobius"/>
    </source>
</evidence>
<feature type="domain" description="EamA" evidence="7">
    <location>
        <begin position="112"/>
        <end position="251"/>
    </location>
</feature>
<feature type="transmembrane region" description="Helical" evidence="6">
    <location>
        <begin position="240"/>
        <end position="261"/>
    </location>
</feature>
<feature type="transmembrane region" description="Helical" evidence="6">
    <location>
        <begin position="429"/>
        <end position="447"/>
    </location>
</feature>
<proteinExistence type="predicted"/>
<evidence type="ECO:0000256" key="5">
    <source>
        <dbReference type="SAM" id="MobiDB-lite"/>
    </source>
</evidence>
<dbReference type="Pfam" id="PF00892">
    <property type="entry name" value="EamA"/>
    <property type="match status" value="2"/>
</dbReference>
<keyword evidence="2 6" id="KW-0812">Transmembrane</keyword>
<protein>
    <recommendedName>
        <fullName evidence="7">EamA domain-containing protein</fullName>
    </recommendedName>
</protein>
<dbReference type="InterPro" id="IPR000620">
    <property type="entry name" value="EamA_dom"/>
</dbReference>
<dbReference type="EMBL" id="JANPWZ010000473">
    <property type="protein sequence ID" value="KAJ3576485.1"/>
    <property type="molecule type" value="Genomic_DNA"/>
</dbReference>
<feature type="transmembrane region" description="Helical" evidence="6">
    <location>
        <begin position="335"/>
        <end position="354"/>
    </location>
</feature>
<evidence type="ECO:0000313" key="9">
    <source>
        <dbReference type="Proteomes" id="UP001148614"/>
    </source>
</evidence>
<dbReference type="PANTHER" id="PTHR22911:SF6">
    <property type="entry name" value="SOLUTE CARRIER FAMILY 35 MEMBER G1"/>
    <property type="match status" value="1"/>
</dbReference>
<dbReference type="Proteomes" id="UP001148614">
    <property type="component" value="Unassembled WGS sequence"/>
</dbReference>
<dbReference type="GO" id="GO:0016020">
    <property type="term" value="C:membrane"/>
    <property type="evidence" value="ECO:0007669"/>
    <property type="project" value="UniProtKB-SubCell"/>
</dbReference>
<dbReference type="SUPFAM" id="SSF103481">
    <property type="entry name" value="Multidrug resistance efflux transporter EmrE"/>
    <property type="match status" value="2"/>
</dbReference>
<feature type="transmembrane region" description="Helical" evidence="6">
    <location>
        <begin position="207"/>
        <end position="228"/>
    </location>
</feature>
<evidence type="ECO:0000256" key="4">
    <source>
        <dbReference type="ARBA" id="ARBA00023136"/>
    </source>
</evidence>
<comment type="subcellular location">
    <subcellularLocation>
        <location evidence="1">Membrane</location>
        <topology evidence="1">Multi-pass membrane protein</topology>
    </subcellularLocation>
</comment>
<name>A0A9W8NI99_9PEZI</name>
<feature type="transmembrane region" description="Helical" evidence="6">
    <location>
        <begin position="115"/>
        <end position="134"/>
    </location>
</feature>
<dbReference type="VEuPathDB" id="FungiDB:F4678DRAFT_109572"/>
<feature type="domain" description="EamA" evidence="7">
    <location>
        <begin position="310"/>
        <end position="445"/>
    </location>
</feature>
<comment type="caution">
    <text evidence="8">The sequence shown here is derived from an EMBL/GenBank/DDBJ whole genome shotgun (WGS) entry which is preliminary data.</text>
</comment>
<evidence type="ECO:0000259" key="7">
    <source>
        <dbReference type="Pfam" id="PF00892"/>
    </source>
</evidence>
<keyword evidence="3 6" id="KW-1133">Transmembrane helix</keyword>
<accession>A0A9W8NI99</accession>
<evidence type="ECO:0000256" key="1">
    <source>
        <dbReference type="ARBA" id="ARBA00004141"/>
    </source>
</evidence>
<keyword evidence="9" id="KW-1185">Reference proteome</keyword>
<keyword evidence="4 6" id="KW-0472">Membrane</keyword>
<dbReference type="PANTHER" id="PTHR22911">
    <property type="entry name" value="ACYL-MALONYL CONDENSING ENZYME-RELATED"/>
    <property type="match status" value="1"/>
</dbReference>
<dbReference type="AlphaFoldDB" id="A0A9W8NI99"/>
<feature type="transmembrane region" description="Helical" evidence="6">
    <location>
        <begin position="149"/>
        <end position="169"/>
    </location>
</feature>
<feature type="transmembrane region" description="Helical" evidence="6">
    <location>
        <begin position="303"/>
        <end position="323"/>
    </location>
</feature>
<feature type="transmembrane region" description="Helical" evidence="6">
    <location>
        <begin position="181"/>
        <end position="201"/>
    </location>
</feature>